<evidence type="ECO:0000256" key="5">
    <source>
        <dbReference type="ARBA" id="ARBA00022927"/>
    </source>
</evidence>
<feature type="transmembrane region" description="Helical" evidence="11">
    <location>
        <begin position="12"/>
        <end position="31"/>
    </location>
</feature>
<evidence type="ECO:0000256" key="1">
    <source>
        <dbReference type="ARBA" id="ARBA00004651"/>
    </source>
</evidence>
<dbReference type="EMBL" id="DWXE01000039">
    <property type="protein sequence ID" value="HJB91764.1"/>
    <property type="molecule type" value="Genomic_DNA"/>
</dbReference>
<comment type="caution">
    <text evidence="13">The sequence shown here is derived from an EMBL/GenBank/DDBJ whole genome shotgun (WGS) entry which is preliminary data.</text>
</comment>
<dbReference type="GO" id="GO:0015031">
    <property type="term" value="P:protein transport"/>
    <property type="evidence" value="ECO:0007669"/>
    <property type="project" value="UniProtKB-KW"/>
</dbReference>
<evidence type="ECO:0000256" key="9">
    <source>
        <dbReference type="RuleBase" id="RU003945"/>
    </source>
</evidence>
<dbReference type="PANTHER" id="PTHR12428:SF65">
    <property type="entry name" value="CYTOCHROME C OXIDASE ASSEMBLY PROTEIN COX18, MITOCHONDRIAL"/>
    <property type="match status" value="1"/>
</dbReference>
<keyword evidence="5" id="KW-0653">Protein transport</keyword>
<dbReference type="NCBIfam" id="TIGR03592">
    <property type="entry name" value="yidC_oxa1_cterm"/>
    <property type="match status" value="1"/>
</dbReference>
<evidence type="ECO:0000313" key="14">
    <source>
        <dbReference type="Proteomes" id="UP000886883"/>
    </source>
</evidence>
<gene>
    <name evidence="13" type="ORF">H9763_09935</name>
</gene>
<feature type="transmembrane region" description="Helical" evidence="11">
    <location>
        <begin position="250"/>
        <end position="271"/>
    </location>
</feature>
<dbReference type="PANTHER" id="PTHR12428">
    <property type="entry name" value="OXA1"/>
    <property type="match status" value="1"/>
</dbReference>
<name>A0A9D2MS78_9FIRM</name>
<dbReference type="GO" id="GO:0005886">
    <property type="term" value="C:plasma membrane"/>
    <property type="evidence" value="ECO:0007669"/>
    <property type="project" value="UniProtKB-SubCell"/>
</dbReference>
<feature type="transmembrane region" description="Helical" evidence="11">
    <location>
        <begin position="305"/>
        <end position="326"/>
    </location>
</feature>
<evidence type="ECO:0000256" key="11">
    <source>
        <dbReference type="SAM" id="Phobius"/>
    </source>
</evidence>
<keyword evidence="2" id="KW-0813">Transport</keyword>
<reference evidence="13" key="2">
    <citation type="submission" date="2021-04" db="EMBL/GenBank/DDBJ databases">
        <authorList>
            <person name="Gilroy R."/>
        </authorList>
    </citation>
    <scope>NUCLEOTIDE SEQUENCE</scope>
    <source>
        <strain evidence="13">USAMLcec3-2134</strain>
    </source>
</reference>
<keyword evidence="6 11" id="KW-1133">Transmembrane helix</keyword>
<feature type="compositionally biased region" description="Polar residues" evidence="10">
    <location>
        <begin position="377"/>
        <end position="386"/>
    </location>
</feature>
<evidence type="ECO:0000256" key="8">
    <source>
        <dbReference type="ARBA" id="ARBA00023186"/>
    </source>
</evidence>
<reference evidence="13" key="1">
    <citation type="journal article" date="2021" name="PeerJ">
        <title>Extensive microbial diversity within the chicken gut microbiome revealed by metagenomics and culture.</title>
        <authorList>
            <person name="Gilroy R."/>
            <person name="Ravi A."/>
            <person name="Getino M."/>
            <person name="Pursley I."/>
            <person name="Horton D.L."/>
            <person name="Alikhan N.F."/>
            <person name="Baker D."/>
            <person name="Gharbi K."/>
            <person name="Hall N."/>
            <person name="Watson M."/>
            <person name="Adriaenssens E.M."/>
            <person name="Foster-Nyarko E."/>
            <person name="Jarju S."/>
            <person name="Secka A."/>
            <person name="Antonio M."/>
            <person name="Oren A."/>
            <person name="Chaudhuri R.R."/>
            <person name="La Ragione R."/>
            <person name="Hildebrand F."/>
            <person name="Pallen M.J."/>
        </authorList>
    </citation>
    <scope>NUCLEOTIDE SEQUENCE</scope>
    <source>
        <strain evidence="13">USAMLcec3-2134</strain>
    </source>
</reference>
<organism evidence="13 14">
    <name type="scientific">Candidatus Eisenbergiella merdigallinarum</name>
    <dbReference type="NCBI Taxonomy" id="2838552"/>
    <lineage>
        <taxon>Bacteria</taxon>
        <taxon>Bacillati</taxon>
        <taxon>Bacillota</taxon>
        <taxon>Clostridia</taxon>
        <taxon>Lachnospirales</taxon>
        <taxon>Lachnospiraceae</taxon>
        <taxon>Eisenbergiella</taxon>
    </lineage>
</organism>
<dbReference type="CDD" id="cd20070">
    <property type="entry name" value="5TM_YidC_Alb3"/>
    <property type="match status" value="1"/>
</dbReference>
<evidence type="ECO:0000256" key="6">
    <source>
        <dbReference type="ARBA" id="ARBA00022989"/>
    </source>
</evidence>
<protein>
    <submittedName>
        <fullName evidence="13">YidC/Oxa1 family membrane protein insertase</fullName>
    </submittedName>
</protein>
<dbReference type="GO" id="GO:0032977">
    <property type="term" value="F:membrane insertase activity"/>
    <property type="evidence" value="ECO:0007669"/>
    <property type="project" value="InterPro"/>
</dbReference>
<feature type="domain" description="Membrane insertase YidC/Oxa/ALB C-terminal" evidence="12">
    <location>
        <begin position="41"/>
        <end position="341"/>
    </location>
</feature>
<dbReference type="Pfam" id="PF02096">
    <property type="entry name" value="60KD_IMP"/>
    <property type="match status" value="1"/>
</dbReference>
<dbReference type="AlphaFoldDB" id="A0A9D2MS78"/>
<evidence type="ECO:0000256" key="2">
    <source>
        <dbReference type="ARBA" id="ARBA00022448"/>
    </source>
</evidence>
<accession>A0A9D2MS78</accession>
<keyword evidence="7 11" id="KW-0472">Membrane</keyword>
<evidence type="ECO:0000313" key="13">
    <source>
        <dbReference type="EMBL" id="HJB91764.1"/>
    </source>
</evidence>
<keyword evidence="4 9" id="KW-0812">Transmembrane</keyword>
<evidence type="ECO:0000256" key="3">
    <source>
        <dbReference type="ARBA" id="ARBA00022475"/>
    </source>
</evidence>
<keyword evidence="3" id="KW-1003">Cell membrane</keyword>
<sequence>MNSILLSQYDGAILGPIARVLGWIMNGIFWVLDKIGIPNIGLAIILFTIVIYLLLMPLTIRQQKFSKLSAKMNPELQAIQKRYSGKKDNESMMAMNQETKEVYAKYGVSPTGSCVQLLIQMPILFALYRVFSNVPAYVAQVKEAFFPLVEKLVNTPGSAEFLSNSENFTNGAMYARQFASEAFTSGNVEYMQNTFIDVLYKASTAEWNNLAANFPDLATDIADTMEKMDRYNNFLGLNMGNPPSFMVSEAIAAGAWLMVIAALAIPILSAVTQWLNVKLMPQADTGTDNDKANSMMSSMKMMNNIMPIMSAVFCYTLPAGMGLYWIAGSVVRSVQQVAINKHIDKMDIDAEIKKNVEKHKEKLRKKGIDPEKLNSYATMSTRNVKPQSPAPAVNTKPKASSMTQEEKDEAVRKATEYYNKNAARPGSLAAKANMVKDYNERNNRK</sequence>
<evidence type="ECO:0000259" key="12">
    <source>
        <dbReference type="Pfam" id="PF02096"/>
    </source>
</evidence>
<evidence type="ECO:0000256" key="7">
    <source>
        <dbReference type="ARBA" id="ARBA00023136"/>
    </source>
</evidence>
<keyword evidence="8" id="KW-0143">Chaperone</keyword>
<comment type="subcellular location">
    <subcellularLocation>
        <location evidence="1">Cell membrane</location>
        <topology evidence="1">Multi-pass membrane protein</topology>
    </subcellularLocation>
    <subcellularLocation>
        <location evidence="9">Membrane</location>
        <topology evidence="9">Multi-pass membrane protein</topology>
    </subcellularLocation>
</comment>
<feature type="transmembrane region" description="Helical" evidence="11">
    <location>
        <begin position="37"/>
        <end position="58"/>
    </location>
</feature>
<dbReference type="GO" id="GO:0051205">
    <property type="term" value="P:protein insertion into membrane"/>
    <property type="evidence" value="ECO:0007669"/>
    <property type="project" value="TreeGrafter"/>
</dbReference>
<feature type="region of interest" description="Disordered" evidence="10">
    <location>
        <begin position="377"/>
        <end position="445"/>
    </location>
</feature>
<proteinExistence type="inferred from homology"/>
<evidence type="ECO:0000256" key="10">
    <source>
        <dbReference type="SAM" id="MobiDB-lite"/>
    </source>
</evidence>
<dbReference type="InterPro" id="IPR001708">
    <property type="entry name" value="YidC/ALB3/OXA1/COX18"/>
</dbReference>
<dbReference type="Proteomes" id="UP000886883">
    <property type="component" value="Unassembled WGS sequence"/>
</dbReference>
<dbReference type="InterPro" id="IPR047196">
    <property type="entry name" value="YidC_ALB_C"/>
</dbReference>
<dbReference type="InterPro" id="IPR028055">
    <property type="entry name" value="YidC/Oxa/ALB_C"/>
</dbReference>
<evidence type="ECO:0000256" key="4">
    <source>
        <dbReference type="ARBA" id="ARBA00022692"/>
    </source>
</evidence>
<comment type="similarity">
    <text evidence="9">Belongs to the OXA1/ALB3/YidC family.</text>
</comment>